<comment type="caution">
    <text evidence="1">The sequence shown here is derived from an EMBL/GenBank/DDBJ whole genome shotgun (WGS) entry which is preliminary data.</text>
</comment>
<evidence type="ECO:0000313" key="2">
    <source>
        <dbReference type="Proteomes" id="UP000726170"/>
    </source>
</evidence>
<protein>
    <submittedName>
        <fullName evidence="1">Uncharacterized protein</fullName>
    </submittedName>
</protein>
<evidence type="ECO:0000313" key="1">
    <source>
        <dbReference type="EMBL" id="MBU5484995.1"/>
    </source>
</evidence>
<dbReference type="EMBL" id="JAHLQF010000003">
    <property type="protein sequence ID" value="MBU5484995.1"/>
    <property type="molecule type" value="Genomic_DNA"/>
</dbReference>
<name>A0ABS6EIF8_9CLOT</name>
<keyword evidence="2" id="KW-1185">Reference proteome</keyword>
<dbReference type="RefSeq" id="WP_216439571.1">
    <property type="nucleotide sequence ID" value="NZ_JAHLQF010000003.1"/>
</dbReference>
<reference evidence="1 2" key="1">
    <citation type="submission" date="2021-06" db="EMBL/GenBank/DDBJ databases">
        <authorList>
            <person name="Sun Q."/>
            <person name="Li D."/>
        </authorList>
    </citation>
    <scope>NUCLEOTIDE SEQUENCE [LARGE SCALE GENOMIC DNA]</scope>
    <source>
        <strain evidence="1 2">MSJ-11</strain>
    </source>
</reference>
<gene>
    <name evidence="1" type="ORF">KQI86_11690</name>
</gene>
<sequence length="78" mass="8971">MSDYKLDIKGAIELSDYSSINDYMEIVNENDSLTINLRGNKDEIGIICSMLKEKGFYIIREELSGQYPYILAGKKNRE</sequence>
<dbReference type="Proteomes" id="UP000726170">
    <property type="component" value="Unassembled WGS sequence"/>
</dbReference>
<proteinExistence type="predicted"/>
<accession>A0ABS6EIF8</accession>
<organism evidence="1 2">
    <name type="scientific">Clostridium mobile</name>
    <dbReference type="NCBI Taxonomy" id="2841512"/>
    <lineage>
        <taxon>Bacteria</taxon>
        <taxon>Bacillati</taxon>
        <taxon>Bacillota</taxon>
        <taxon>Clostridia</taxon>
        <taxon>Eubacteriales</taxon>
        <taxon>Clostridiaceae</taxon>
        <taxon>Clostridium</taxon>
    </lineage>
</organism>